<dbReference type="EMBL" id="JACXZA010000005">
    <property type="protein sequence ID" value="MBD3921154.1"/>
    <property type="molecule type" value="Genomic_DNA"/>
</dbReference>
<feature type="region of interest" description="Disordered" evidence="1">
    <location>
        <begin position="46"/>
        <end position="103"/>
    </location>
</feature>
<reference evidence="2 3" key="1">
    <citation type="submission" date="2020-09" db="EMBL/GenBank/DDBJ databases">
        <title>Paenibacillus sp. strain PR3 16S rRNA gene Genome sequencing and assembly.</title>
        <authorList>
            <person name="Kim J."/>
        </authorList>
    </citation>
    <scope>NUCLEOTIDE SEQUENCE [LARGE SCALE GENOMIC DNA]</scope>
    <source>
        <strain evidence="2 3">PR3</strain>
    </source>
</reference>
<dbReference type="Proteomes" id="UP000609346">
    <property type="component" value="Unassembled WGS sequence"/>
</dbReference>
<evidence type="ECO:0000313" key="2">
    <source>
        <dbReference type="EMBL" id="MBD3921154.1"/>
    </source>
</evidence>
<organism evidence="2 3">
    <name type="scientific">Paenibacillus terricola</name>
    <dbReference type="NCBI Taxonomy" id="2763503"/>
    <lineage>
        <taxon>Bacteria</taxon>
        <taxon>Bacillati</taxon>
        <taxon>Bacillota</taxon>
        <taxon>Bacilli</taxon>
        <taxon>Bacillales</taxon>
        <taxon>Paenibacillaceae</taxon>
        <taxon>Paenibacillus</taxon>
    </lineage>
</organism>
<feature type="compositionally biased region" description="Basic and acidic residues" evidence="1">
    <location>
        <begin position="69"/>
        <end position="83"/>
    </location>
</feature>
<sequence>MIGKVNIALLFLIVVLVAFFAGVQMSDNVKSALNLGDSVVKIGEQKSPIAEEPSAPSAAPIVETPEDDPGIKEAGLDAGEKVASESAAPEESDFPSDNDTGNIIDHETAKASERFSEPTDFKFGRNSADGITLSWFANNLSGKKINYYTLNVSTYNAVGDPSYDRHSAKSTFQVKYVGPVEPGEEIVVFNRFTYQSALNSITIDSIDLEYADGTKETVAYDRSTSDDSGLNEG</sequence>
<feature type="compositionally biased region" description="Low complexity" evidence="1">
    <location>
        <begin position="47"/>
        <end position="61"/>
    </location>
</feature>
<proteinExistence type="predicted"/>
<evidence type="ECO:0000256" key="1">
    <source>
        <dbReference type="SAM" id="MobiDB-lite"/>
    </source>
</evidence>
<accession>A0ABR8N3Y3</accession>
<evidence type="ECO:0000313" key="3">
    <source>
        <dbReference type="Proteomes" id="UP000609346"/>
    </source>
</evidence>
<comment type="caution">
    <text evidence="2">The sequence shown here is derived from an EMBL/GenBank/DDBJ whole genome shotgun (WGS) entry which is preliminary data.</text>
</comment>
<dbReference type="RefSeq" id="WP_191205437.1">
    <property type="nucleotide sequence ID" value="NZ_JACXZA010000005.1"/>
</dbReference>
<name>A0ABR8N3Y3_9BACL</name>
<protein>
    <submittedName>
        <fullName evidence="2">Uncharacterized protein</fullName>
    </submittedName>
</protein>
<gene>
    <name evidence="2" type="ORF">H8B09_20470</name>
</gene>
<keyword evidence="3" id="KW-1185">Reference proteome</keyword>